<dbReference type="OMA" id="CEEIWRF"/>
<accession>A0A915IGC3</accession>
<comment type="subcellular location">
    <subcellularLocation>
        <location evidence="1">Nucleus</location>
    </subcellularLocation>
</comment>
<organism evidence="8 9">
    <name type="scientific">Romanomermis culicivorax</name>
    <name type="common">Nematode worm</name>
    <dbReference type="NCBI Taxonomy" id="13658"/>
    <lineage>
        <taxon>Eukaryota</taxon>
        <taxon>Metazoa</taxon>
        <taxon>Ecdysozoa</taxon>
        <taxon>Nematoda</taxon>
        <taxon>Enoplea</taxon>
        <taxon>Dorylaimia</taxon>
        <taxon>Mermithida</taxon>
        <taxon>Mermithoidea</taxon>
        <taxon>Mermithidae</taxon>
        <taxon>Romanomermis</taxon>
    </lineage>
</organism>
<dbReference type="Proteomes" id="UP000887565">
    <property type="component" value="Unplaced"/>
</dbReference>
<feature type="region of interest" description="Disordered" evidence="7">
    <location>
        <begin position="129"/>
        <end position="152"/>
    </location>
</feature>
<keyword evidence="3" id="KW-0156">Chromatin regulator</keyword>
<dbReference type="GO" id="GO:0006325">
    <property type="term" value="P:chromatin organization"/>
    <property type="evidence" value="ECO:0007669"/>
    <property type="project" value="UniProtKB-KW"/>
</dbReference>
<evidence type="ECO:0000313" key="8">
    <source>
        <dbReference type="Proteomes" id="UP000887565"/>
    </source>
</evidence>
<keyword evidence="6" id="KW-0539">Nucleus</keyword>
<evidence type="ECO:0000313" key="9">
    <source>
        <dbReference type="WBParaSite" id="nRc.2.0.1.t13246-RA"/>
    </source>
</evidence>
<evidence type="ECO:0000256" key="2">
    <source>
        <dbReference type="ARBA" id="ARBA00007117"/>
    </source>
</evidence>
<evidence type="ECO:0000256" key="7">
    <source>
        <dbReference type="SAM" id="MobiDB-lite"/>
    </source>
</evidence>
<sequence>MANDDDQTSPNLYNRFGVAALPSTSQPLSVEQQVLVLGALLRHKPVGINRHFEIIAIQDQVNKQLSTKYGETAGEKLSLTCEEIWRFLDTLYDLKGLEESSGENFTPEEFEFRLPESYLKDRILPEMKTEAALSSSNNSRSSTPRRSGGHSK</sequence>
<protein>
    <submittedName>
        <fullName evidence="9">Uncharacterized protein</fullName>
    </submittedName>
</protein>
<keyword evidence="5" id="KW-0804">Transcription</keyword>
<evidence type="ECO:0000256" key="5">
    <source>
        <dbReference type="ARBA" id="ARBA00023163"/>
    </source>
</evidence>
<comment type="similarity">
    <text evidence="2">Belongs to the EAF7 family.</text>
</comment>
<evidence type="ECO:0000256" key="1">
    <source>
        <dbReference type="ARBA" id="ARBA00004123"/>
    </source>
</evidence>
<feature type="compositionally biased region" description="Low complexity" evidence="7">
    <location>
        <begin position="134"/>
        <end position="146"/>
    </location>
</feature>
<reference evidence="9" key="1">
    <citation type="submission" date="2022-11" db="UniProtKB">
        <authorList>
            <consortium name="WormBaseParasite"/>
        </authorList>
    </citation>
    <scope>IDENTIFICATION</scope>
</reference>
<proteinExistence type="inferred from homology"/>
<evidence type="ECO:0000256" key="3">
    <source>
        <dbReference type="ARBA" id="ARBA00022853"/>
    </source>
</evidence>
<evidence type="ECO:0000256" key="4">
    <source>
        <dbReference type="ARBA" id="ARBA00023015"/>
    </source>
</evidence>
<keyword evidence="4" id="KW-0805">Transcription regulation</keyword>
<dbReference type="GO" id="GO:0035267">
    <property type="term" value="C:NuA4 histone acetyltransferase complex"/>
    <property type="evidence" value="ECO:0007669"/>
    <property type="project" value="TreeGrafter"/>
</dbReference>
<evidence type="ECO:0000256" key="6">
    <source>
        <dbReference type="ARBA" id="ARBA00023242"/>
    </source>
</evidence>
<dbReference type="WBParaSite" id="nRc.2.0.1.t13246-RA">
    <property type="protein sequence ID" value="nRc.2.0.1.t13246-RA"/>
    <property type="gene ID" value="nRc.2.0.1.g13246"/>
</dbReference>
<dbReference type="Pfam" id="PF07904">
    <property type="entry name" value="Eaf7"/>
    <property type="match status" value="1"/>
</dbReference>
<dbReference type="AlphaFoldDB" id="A0A915IGC3"/>
<dbReference type="GO" id="GO:0005634">
    <property type="term" value="C:nucleus"/>
    <property type="evidence" value="ECO:0007669"/>
    <property type="project" value="UniProtKB-SubCell"/>
</dbReference>
<name>A0A915IGC3_ROMCU</name>
<dbReference type="GO" id="GO:0006357">
    <property type="term" value="P:regulation of transcription by RNA polymerase II"/>
    <property type="evidence" value="ECO:0007669"/>
    <property type="project" value="TreeGrafter"/>
</dbReference>
<keyword evidence="8" id="KW-1185">Reference proteome</keyword>
<dbReference type="PANTHER" id="PTHR13581:SF5">
    <property type="entry name" value="MRG_MORF4L-BINDING PROTEIN"/>
    <property type="match status" value="1"/>
</dbReference>
<dbReference type="InterPro" id="IPR012423">
    <property type="entry name" value="Eaf7/MRGBP"/>
</dbReference>
<dbReference type="PANTHER" id="PTHR13581">
    <property type="entry name" value="MRG-BINDING PROTEIN"/>
    <property type="match status" value="1"/>
</dbReference>